<feature type="domain" description="HTH gntR-type" evidence="6">
    <location>
        <begin position="17"/>
        <end position="85"/>
    </location>
</feature>
<evidence type="ECO:0000259" key="6">
    <source>
        <dbReference type="PROSITE" id="PS50949"/>
    </source>
</evidence>
<keyword evidence="5" id="KW-0804">Transcription</keyword>
<proteinExistence type="inferred from homology"/>
<dbReference type="PROSITE" id="PS50949">
    <property type="entry name" value="HTH_GNTR"/>
    <property type="match status" value="1"/>
</dbReference>
<dbReference type="CDD" id="cd07377">
    <property type="entry name" value="WHTH_GntR"/>
    <property type="match status" value="1"/>
</dbReference>
<keyword evidence="4" id="KW-0238">DNA-binding</keyword>
<evidence type="ECO:0000256" key="4">
    <source>
        <dbReference type="ARBA" id="ARBA00023125"/>
    </source>
</evidence>
<evidence type="ECO:0000256" key="3">
    <source>
        <dbReference type="ARBA" id="ARBA00023015"/>
    </source>
</evidence>
<gene>
    <name evidence="7" type="ORF">ACFQ2T_00995</name>
</gene>
<dbReference type="SUPFAM" id="SSF46785">
    <property type="entry name" value="Winged helix' DNA-binding domain"/>
    <property type="match status" value="1"/>
</dbReference>
<evidence type="ECO:0000256" key="5">
    <source>
        <dbReference type="ARBA" id="ARBA00023163"/>
    </source>
</evidence>
<dbReference type="Proteomes" id="UP001597206">
    <property type="component" value="Unassembled WGS sequence"/>
</dbReference>
<evidence type="ECO:0000256" key="2">
    <source>
        <dbReference type="ARBA" id="ARBA00022898"/>
    </source>
</evidence>
<dbReference type="SUPFAM" id="SSF53383">
    <property type="entry name" value="PLP-dependent transferases"/>
    <property type="match status" value="1"/>
</dbReference>
<keyword evidence="8" id="KW-1185">Reference proteome</keyword>
<dbReference type="EMBL" id="JBHTLN010000001">
    <property type="protein sequence ID" value="MFD1121066.1"/>
    <property type="molecule type" value="Genomic_DNA"/>
</dbReference>
<keyword evidence="2" id="KW-0663">Pyridoxal phosphate</keyword>
<evidence type="ECO:0000313" key="8">
    <source>
        <dbReference type="Proteomes" id="UP001597206"/>
    </source>
</evidence>
<dbReference type="PANTHER" id="PTHR46577">
    <property type="entry name" value="HTH-TYPE TRANSCRIPTIONAL REGULATORY PROTEIN GABR"/>
    <property type="match status" value="1"/>
</dbReference>
<accession>A0ABW3PAD5</accession>
<dbReference type="InterPro" id="IPR015421">
    <property type="entry name" value="PyrdxlP-dep_Trfase_major"/>
</dbReference>
<dbReference type="InterPro" id="IPR000524">
    <property type="entry name" value="Tscrpt_reg_HTH_GntR"/>
</dbReference>
<dbReference type="InterPro" id="IPR036390">
    <property type="entry name" value="WH_DNA-bd_sf"/>
</dbReference>
<reference evidence="8" key="1">
    <citation type="journal article" date="2019" name="Int. J. Syst. Evol. Microbiol.">
        <title>The Global Catalogue of Microorganisms (GCM) 10K type strain sequencing project: providing services to taxonomists for standard genome sequencing and annotation.</title>
        <authorList>
            <consortium name="The Broad Institute Genomics Platform"/>
            <consortium name="The Broad Institute Genome Sequencing Center for Infectious Disease"/>
            <person name="Wu L."/>
            <person name="Ma J."/>
        </authorList>
    </citation>
    <scope>NUCLEOTIDE SEQUENCE [LARGE SCALE GENOMIC DNA]</scope>
    <source>
        <strain evidence="8">CCUG 58411</strain>
    </source>
</reference>
<dbReference type="Gene3D" id="3.40.640.10">
    <property type="entry name" value="Type I PLP-dependent aspartate aminotransferase-like (Major domain)"/>
    <property type="match status" value="1"/>
</dbReference>
<evidence type="ECO:0000256" key="1">
    <source>
        <dbReference type="ARBA" id="ARBA00005384"/>
    </source>
</evidence>
<dbReference type="RefSeq" id="WP_379029278.1">
    <property type="nucleotide sequence ID" value="NZ_JBHTLN010000001.1"/>
</dbReference>
<dbReference type="SMART" id="SM00345">
    <property type="entry name" value="HTH_GNTR"/>
    <property type="match status" value="1"/>
</dbReference>
<dbReference type="InterPro" id="IPR015424">
    <property type="entry name" value="PyrdxlP-dep_Trfase"/>
</dbReference>
<protein>
    <submittedName>
        <fullName evidence="7">GntR family transcriptional regulator</fullName>
    </submittedName>
</protein>
<comment type="caution">
    <text evidence="7">The sequence shown here is derived from an EMBL/GenBank/DDBJ whole genome shotgun (WGS) entry which is preliminary data.</text>
</comment>
<keyword evidence="3" id="KW-0805">Transcription regulation</keyword>
<comment type="similarity">
    <text evidence="1">In the C-terminal section; belongs to the class-I pyridoxal-phosphate-dependent aminotransferase family.</text>
</comment>
<dbReference type="Gene3D" id="1.10.10.10">
    <property type="entry name" value="Winged helix-like DNA-binding domain superfamily/Winged helix DNA-binding domain"/>
    <property type="match status" value="1"/>
</dbReference>
<evidence type="ECO:0000313" key="7">
    <source>
        <dbReference type="EMBL" id="MFD1121066.1"/>
    </source>
</evidence>
<dbReference type="InterPro" id="IPR051446">
    <property type="entry name" value="HTH_trans_reg/aminotransferase"/>
</dbReference>
<dbReference type="PRINTS" id="PR00035">
    <property type="entry name" value="HTHGNTR"/>
</dbReference>
<dbReference type="Pfam" id="PF00392">
    <property type="entry name" value="GntR"/>
    <property type="match status" value="1"/>
</dbReference>
<name>A0ABW3PAD5_9PROT</name>
<organism evidence="7 8">
    <name type="scientific">Methylophilus flavus</name>
    <dbReference type="NCBI Taxonomy" id="640084"/>
    <lineage>
        <taxon>Bacteria</taxon>
        <taxon>Pseudomonadati</taxon>
        <taxon>Pseudomonadota</taxon>
        <taxon>Betaproteobacteria</taxon>
        <taxon>Nitrosomonadales</taxon>
        <taxon>Methylophilaceae</taxon>
        <taxon>Methylophilus</taxon>
    </lineage>
</organism>
<dbReference type="PANTHER" id="PTHR46577:SF1">
    <property type="entry name" value="HTH-TYPE TRANSCRIPTIONAL REGULATORY PROTEIN GABR"/>
    <property type="match status" value="1"/>
</dbReference>
<sequence>MLRPWHYSLVLDKEAAASIHQQLIVHFRTMIEGGSWLGGSALPSSRDIAQRLGINRKTVSRVYEELSALGLIYTQPKRGTFVTLTARAKDASTAVSPDFDSHAAALPRPQADLNSHSIHTLIQKTSLHHIRRAALHMHKLQTHDYDATGLFNLKHMLANLLAHEKRFLVSPDHIACGSWLALQHAVLHSLSPEDGLLLVDHTISQTLVTLLQKQGIHVIKMAETAGNKASIFAEQIEKYCINYPVSALWCNTSALFNNQNYVADQALLAQKLADYRLLLIDDQRSSFPLSQESPPPLASKYARSLMLGSLYGDFCDTFNLCYVASNENLSSAFLGALNEQHQQASLLNMLAQSELIKRGEYKKLLTGIHRFLQAA</sequence>
<dbReference type="InterPro" id="IPR036388">
    <property type="entry name" value="WH-like_DNA-bd_sf"/>
</dbReference>